<dbReference type="InterPro" id="IPR036761">
    <property type="entry name" value="TTHA0802/YceI-like_sf"/>
</dbReference>
<evidence type="ECO:0000259" key="2">
    <source>
        <dbReference type="SMART" id="SM00867"/>
    </source>
</evidence>
<evidence type="ECO:0000313" key="3">
    <source>
        <dbReference type="EMBL" id="PJE76772.1"/>
    </source>
</evidence>
<reference evidence="4" key="1">
    <citation type="submission" date="2017-09" db="EMBL/GenBank/DDBJ databases">
        <title>Depth-based differentiation of microbial function through sediment-hosted aquifers and enrichment of novel symbionts in the deep terrestrial subsurface.</title>
        <authorList>
            <person name="Probst A.J."/>
            <person name="Ladd B."/>
            <person name="Jarett J.K."/>
            <person name="Geller-Mcgrath D.E."/>
            <person name="Sieber C.M.K."/>
            <person name="Emerson J.B."/>
            <person name="Anantharaman K."/>
            <person name="Thomas B.C."/>
            <person name="Malmstrom R."/>
            <person name="Stieglmeier M."/>
            <person name="Klingl A."/>
            <person name="Woyke T."/>
            <person name="Ryan C.M."/>
            <person name="Banfield J.F."/>
        </authorList>
    </citation>
    <scope>NUCLEOTIDE SEQUENCE [LARGE SCALE GENOMIC DNA]</scope>
</reference>
<dbReference type="PANTHER" id="PTHR34406">
    <property type="entry name" value="PROTEIN YCEI"/>
    <property type="match status" value="1"/>
</dbReference>
<feature type="signal peptide" evidence="1">
    <location>
        <begin position="1"/>
        <end position="22"/>
    </location>
</feature>
<evidence type="ECO:0000313" key="4">
    <source>
        <dbReference type="Proteomes" id="UP000231436"/>
    </source>
</evidence>
<accession>A0A2M8LH69</accession>
<dbReference type="SUPFAM" id="SSF101874">
    <property type="entry name" value="YceI-like"/>
    <property type="match status" value="1"/>
</dbReference>
<feature type="domain" description="Lipid/polyisoprenoid-binding YceI-like" evidence="2">
    <location>
        <begin position="53"/>
        <end position="227"/>
    </location>
</feature>
<protein>
    <recommendedName>
        <fullName evidence="2">Lipid/polyisoprenoid-binding YceI-like domain-containing protein</fullName>
    </recommendedName>
</protein>
<comment type="caution">
    <text evidence="3">The sequence shown here is derived from an EMBL/GenBank/DDBJ whole genome shotgun (WGS) entry which is preliminary data.</text>
</comment>
<gene>
    <name evidence="3" type="ORF">COV05_02820</name>
</gene>
<dbReference type="AlphaFoldDB" id="A0A2M8LH69"/>
<proteinExistence type="predicted"/>
<sequence>MFKQLFPVLLIPMLLVGAGCTAVQEVEEEPQEAPVVEEEVSEGVEEDEIENGSYILDTDSESVAWEASKRVGATHYGIIQAQAGALIVENGAIVGGSVVVDMTTLVDLDLNDPQMNETLVTHLKSDDFFAVATFPTATYAISEVISVEGVEGVTHRVKGTMTIKGIDQEVEFPALIEWKEEGIRVTGTVTLDRTLWDVRFGSDKFFDNLGDGLIEDEFTLTLSMMFDAVE</sequence>
<evidence type="ECO:0000256" key="1">
    <source>
        <dbReference type="SAM" id="SignalP"/>
    </source>
</evidence>
<dbReference type="PANTHER" id="PTHR34406:SF1">
    <property type="entry name" value="PROTEIN YCEI"/>
    <property type="match status" value="1"/>
</dbReference>
<dbReference type="Gene3D" id="2.40.128.110">
    <property type="entry name" value="Lipid/polyisoprenoid-binding, YceI-like"/>
    <property type="match status" value="1"/>
</dbReference>
<dbReference type="Pfam" id="PF04264">
    <property type="entry name" value="YceI"/>
    <property type="match status" value="1"/>
</dbReference>
<dbReference type="InterPro" id="IPR007372">
    <property type="entry name" value="Lipid/polyisoprenoid-bd_YceI"/>
</dbReference>
<organism evidence="3 4">
    <name type="scientific">Candidatus Uhrbacteria bacterium CG10_big_fil_rev_8_21_14_0_10_48_16</name>
    <dbReference type="NCBI Taxonomy" id="1975038"/>
    <lineage>
        <taxon>Bacteria</taxon>
        <taxon>Candidatus Uhriibacteriota</taxon>
    </lineage>
</organism>
<keyword evidence="1" id="KW-0732">Signal</keyword>
<feature type="chain" id="PRO_5014902560" description="Lipid/polyisoprenoid-binding YceI-like domain-containing protein" evidence="1">
    <location>
        <begin position="23"/>
        <end position="230"/>
    </location>
</feature>
<dbReference type="PROSITE" id="PS51257">
    <property type="entry name" value="PROKAR_LIPOPROTEIN"/>
    <property type="match status" value="1"/>
</dbReference>
<dbReference type="EMBL" id="PFEU01000013">
    <property type="protein sequence ID" value="PJE76772.1"/>
    <property type="molecule type" value="Genomic_DNA"/>
</dbReference>
<dbReference type="Proteomes" id="UP000231436">
    <property type="component" value="Unassembled WGS sequence"/>
</dbReference>
<dbReference type="SMART" id="SM00867">
    <property type="entry name" value="YceI"/>
    <property type="match status" value="1"/>
</dbReference>
<name>A0A2M8LH69_9BACT</name>